<evidence type="ECO:0000256" key="1">
    <source>
        <dbReference type="SAM" id="Phobius"/>
    </source>
</evidence>
<dbReference type="AlphaFoldDB" id="A0A3D9SNK1"/>
<organism evidence="2 3">
    <name type="scientific">Thermomonospora umbrina</name>
    <dbReference type="NCBI Taxonomy" id="111806"/>
    <lineage>
        <taxon>Bacteria</taxon>
        <taxon>Bacillati</taxon>
        <taxon>Actinomycetota</taxon>
        <taxon>Actinomycetes</taxon>
        <taxon>Streptosporangiales</taxon>
        <taxon>Thermomonosporaceae</taxon>
        <taxon>Thermomonospora</taxon>
    </lineage>
</organism>
<gene>
    <name evidence="2" type="ORF">DFJ69_2930</name>
</gene>
<keyword evidence="1" id="KW-0472">Membrane</keyword>
<proteinExistence type="predicted"/>
<name>A0A3D9SNK1_9ACTN</name>
<dbReference type="RefSeq" id="WP_116022951.1">
    <property type="nucleotide sequence ID" value="NZ_QTTT01000001.1"/>
</dbReference>
<sequence>MTDPQEEDFPSLGDELFGTGTGTGYGGGTNGAGGGRVRAEPIIKTPKAPPWERFGGVERRDLVRAGAGFATFVFVDLVMMYAPLMGRTDTSVLPQFVALLVVAFGLGGMCVWHIRGSWRPYGFGLMLGWVFLTLISAGFLTGVLR</sequence>
<reference evidence="2 3" key="1">
    <citation type="submission" date="2018-08" db="EMBL/GenBank/DDBJ databases">
        <title>Sequencing the genomes of 1000 actinobacteria strains.</title>
        <authorList>
            <person name="Klenk H.-P."/>
        </authorList>
    </citation>
    <scope>NUCLEOTIDE SEQUENCE [LARGE SCALE GENOMIC DNA]</scope>
    <source>
        <strain evidence="2 3">DSM 43927</strain>
    </source>
</reference>
<protein>
    <submittedName>
        <fullName evidence="2">Uncharacterized protein</fullName>
    </submittedName>
</protein>
<evidence type="ECO:0000313" key="3">
    <source>
        <dbReference type="Proteomes" id="UP000256661"/>
    </source>
</evidence>
<feature type="transmembrane region" description="Helical" evidence="1">
    <location>
        <begin position="121"/>
        <end position="144"/>
    </location>
</feature>
<keyword evidence="1" id="KW-0812">Transmembrane</keyword>
<accession>A0A3D9SNK1</accession>
<keyword evidence="1" id="KW-1133">Transmembrane helix</keyword>
<dbReference type="EMBL" id="QTTT01000001">
    <property type="protein sequence ID" value="REE97458.1"/>
    <property type="molecule type" value="Genomic_DNA"/>
</dbReference>
<dbReference type="OrthoDB" id="3478103at2"/>
<feature type="transmembrane region" description="Helical" evidence="1">
    <location>
        <begin position="62"/>
        <end position="84"/>
    </location>
</feature>
<feature type="transmembrane region" description="Helical" evidence="1">
    <location>
        <begin position="96"/>
        <end position="115"/>
    </location>
</feature>
<evidence type="ECO:0000313" key="2">
    <source>
        <dbReference type="EMBL" id="REE97458.1"/>
    </source>
</evidence>
<dbReference type="Proteomes" id="UP000256661">
    <property type="component" value="Unassembled WGS sequence"/>
</dbReference>
<comment type="caution">
    <text evidence="2">The sequence shown here is derived from an EMBL/GenBank/DDBJ whole genome shotgun (WGS) entry which is preliminary data.</text>
</comment>
<keyword evidence="3" id="KW-1185">Reference proteome</keyword>